<dbReference type="Proteomes" id="UP001500037">
    <property type="component" value="Unassembled WGS sequence"/>
</dbReference>
<dbReference type="EMBL" id="BAAALF010000066">
    <property type="protein sequence ID" value="GAA1244101.1"/>
    <property type="molecule type" value="Genomic_DNA"/>
</dbReference>
<evidence type="ECO:0000313" key="3">
    <source>
        <dbReference type="EMBL" id="GAA1244101.1"/>
    </source>
</evidence>
<evidence type="ECO:0000259" key="2">
    <source>
        <dbReference type="Pfam" id="PF13529"/>
    </source>
</evidence>
<evidence type="ECO:0000256" key="1">
    <source>
        <dbReference type="SAM" id="SignalP"/>
    </source>
</evidence>
<accession>A0ABN1WBH5</accession>
<organism evidence="3 4">
    <name type="scientific">Kitasatospora nipponensis</name>
    <dbReference type="NCBI Taxonomy" id="258049"/>
    <lineage>
        <taxon>Bacteria</taxon>
        <taxon>Bacillati</taxon>
        <taxon>Actinomycetota</taxon>
        <taxon>Actinomycetes</taxon>
        <taxon>Kitasatosporales</taxon>
        <taxon>Streptomycetaceae</taxon>
        <taxon>Kitasatospora</taxon>
    </lineage>
</organism>
<keyword evidence="1" id="KW-0732">Signal</keyword>
<name>A0ABN1WBH5_9ACTN</name>
<dbReference type="Pfam" id="PF13529">
    <property type="entry name" value="Peptidase_C39_2"/>
    <property type="match status" value="1"/>
</dbReference>
<dbReference type="PANTHER" id="PTHR37806:SF1">
    <property type="entry name" value="PEPTIDASE C39-LIKE DOMAIN-CONTAINING PROTEIN"/>
    <property type="match status" value="1"/>
</dbReference>
<keyword evidence="4" id="KW-1185">Reference proteome</keyword>
<gene>
    <name evidence="3" type="ORF">GCM10009665_38640</name>
</gene>
<dbReference type="PANTHER" id="PTHR37806">
    <property type="entry name" value="LMO0724 PROTEIN"/>
    <property type="match status" value="1"/>
</dbReference>
<proteinExistence type="predicted"/>
<reference evidence="3 4" key="1">
    <citation type="journal article" date="2019" name="Int. J. Syst. Evol. Microbiol.">
        <title>The Global Catalogue of Microorganisms (GCM) 10K type strain sequencing project: providing services to taxonomists for standard genome sequencing and annotation.</title>
        <authorList>
            <consortium name="The Broad Institute Genomics Platform"/>
            <consortium name="The Broad Institute Genome Sequencing Center for Infectious Disease"/>
            <person name="Wu L."/>
            <person name="Ma J."/>
        </authorList>
    </citation>
    <scope>NUCLEOTIDE SEQUENCE [LARGE SCALE GENOMIC DNA]</scope>
    <source>
        <strain evidence="3 4">JCM 13004</strain>
    </source>
</reference>
<dbReference type="RefSeq" id="WP_344442988.1">
    <property type="nucleotide sequence ID" value="NZ_BAAALF010000066.1"/>
</dbReference>
<comment type="caution">
    <text evidence="3">The sequence shown here is derived from an EMBL/GenBank/DDBJ whole genome shotgun (WGS) entry which is preliminary data.</text>
</comment>
<feature type="chain" id="PRO_5045632309" description="Peptidase C39-like domain-containing protein" evidence="1">
    <location>
        <begin position="28"/>
        <end position="230"/>
    </location>
</feature>
<feature type="domain" description="Peptidase C39-like" evidence="2">
    <location>
        <begin position="39"/>
        <end position="202"/>
    </location>
</feature>
<dbReference type="Gene3D" id="3.90.70.10">
    <property type="entry name" value="Cysteine proteinases"/>
    <property type="match status" value="1"/>
</dbReference>
<sequence>MTTSRRPQRRVLAACLTVLTTSLLATAVAPASAAGAVRVPLYYQQLGDDCEATALRMVLAAYGVREQDRTILDAIGVDLDHPEFGHSGSRSGDPFKAFVGDPDGSESDGTGYGVYYPPVAAAARGYGLTVVAAGQGIAPATVRGHVESGRPAIVWVDYLWRHLPDQPYTAYDGRSIPYAGPAEHTVVVTGYTDDTVTVNDPARGKLSVPRADFEAGYATYGAMAVLLDGA</sequence>
<feature type="signal peptide" evidence="1">
    <location>
        <begin position="1"/>
        <end position="27"/>
    </location>
</feature>
<dbReference type="InterPro" id="IPR039564">
    <property type="entry name" value="Peptidase_C39-like"/>
</dbReference>
<protein>
    <recommendedName>
        <fullName evidence="2">Peptidase C39-like domain-containing protein</fullName>
    </recommendedName>
</protein>
<evidence type="ECO:0000313" key="4">
    <source>
        <dbReference type="Proteomes" id="UP001500037"/>
    </source>
</evidence>